<dbReference type="GO" id="GO:0030479">
    <property type="term" value="C:actin cortical patch"/>
    <property type="evidence" value="ECO:0007669"/>
    <property type="project" value="TreeGrafter"/>
</dbReference>
<dbReference type="AlphaFoldDB" id="A0A439CPF9"/>
<accession>A0A439CPF9</accession>
<dbReference type="PANTHER" id="PTHR28208:SF1">
    <property type="entry name" value="FILAMENT ORGANIZATION PROTEIN APP1-LIKE, PUTATIVE (AFU_ORTHOLOGUE AFUA_1G06650)-RELATED"/>
    <property type="match status" value="1"/>
</dbReference>
<evidence type="ECO:0000259" key="2">
    <source>
        <dbReference type="Pfam" id="PF09949"/>
    </source>
</evidence>
<sequence>MTPTQKRTPSLEMQQRTRKERRFDDAEKDLPDFSANKSTVVSASTVADKLYAALAYLGMKNPLTRSITADDTVWLLDNTAYRNEETGLWEAEYVAAMFSQHSSSTLVEAVGAIADKIDLDKCDPAYKTLEERAGPFVQDIKPGTQAKVLYGGKSLMTLGPSGHNGISSEIKRLPGGNDGETIPTFARVPKGANGLLEMRTFYADAEGWGVISDIDDTIKITQTSDPIGILRTTFIEAPEPAPGMPALYKHIHALTKNTSSWFYLSASPYNLYPFLRAFRQRHYPHGTIILRDASWMSVRGLLTTLTLGTEDYKVDRMEKIHAWLPKRKMICVGDSTQTDPEAYGEMYRRYPHWVKAILIRKVEDIAAIGIEAKNEPERFEEAFKDVPRDVWHVFTDPETCRKIVEDVVAKH</sequence>
<feature type="region of interest" description="Disordered" evidence="1">
    <location>
        <begin position="1"/>
        <end position="30"/>
    </location>
</feature>
<dbReference type="Proteomes" id="UP000286045">
    <property type="component" value="Unassembled WGS sequence"/>
</dbReference>
<protein>
    <recommendedName>
        <fullName evidence="2">Phosphatidate phosphatase APP1 catalytic domain-containing protein</fullName>
    </recommendedName>
</protein>
<organism evidence="3 4">
    <name type="scientific">Xylaria grammica</name>
    <dbReference type="NCBI Taxonomy" id="363999"/>
    <lineage>
        <taxon>Eukaryota</taxon>
        <taxon>Fungi</taxon>
        <taxon>Dikarya</taxon>
        <taxon>Ascomycota</taxon>
        <taxon>Pezizomycotina</taxon>
        <taxon>Sordariomycetes</taxon>
        <taxon>Xylariomycetidae</taxon>
        <taxon>Xylariales</taxon>
        <taxon>Xylariaceae</taxon>
        <taxon>Xylaria</taxon>
    </lineage>
</organism>
<evidence type="ECO:0000256" key="1">
    <source>
        <dbReference type="SAM" id="MobiDB-lite"/>
    </source>
</evidence>
<evidence type="ECO:0000313" key="3">
    <source>
        <dbReference type="EMBL" id="RWA04040.1"/>
    </source>
</evidence>
<feature type="domain" description="Phosphatidate phosphatase APP1 catalytic" evidence="2">
    <location>
        <begin position="208"/>
        <end position="361"/>
    </location>
</feature>
<dbReference type="Pfam" id="PF09949">
    <property type="entry name" value="APP1_cat"/>
    <property type="match status" value="1"/>
</dbReference>
<evidence type="ECO:0000313" key="4">
    <source>
        <dbReference type="Proteomes" id="UP000286045"/>
    </source>
</evidence>
<dbReference type="InterPro" id="IPR019236">
    <property type="entry name" value="APP1_cat"/>
</dbReference>
<gene>
    <name evidence="3" type="ORF">EKO27_g11060</name>
</gene>
<name>A0A439CPF9_9PEZI</name>
<feature type="compositionally biased region" description="Basic and acidic residues" evidence="1">
    <location>
        <begin position="15"/>
        <end position="30"/>
    </location>
</feature>
<reference evidence="3 4" key="1">
    <citation type="submission" date="2018-12" db="EMBL/GenBank/DDBJ databases">
        <title>Draft genome sequence of Xylaria grammica IHI A82.</title>
        <authorList>
            <person name="Buettner E."/>
            <person name="Kellner H."/>
        </authorList>
    </citation>
    <scope>NUCLEOTIDE SEQUENCE [LARGE SCALE GENOMIC DNA]</scope>
    <source>
        <strain evidence="3 4">IHI A82</strain>
    </source>
</reference>
<dbReference type="GO" id="GO:0008195">
    <property type="term" value="F:phosphatidate phosphatase activity"/>
    <property type="evidence" value="ECO:0007669"/>
    <property type="project" value="InterPro"/>
</dbReference>
<feature type="compositionally biased region" description="Polar residues" evidence="1">
    <location>
        <begin position="1"/>
        <end position="14"/>
    </location>
</feature>
<keyword evidence="4" id="KW-1185">Reference proteome</keyword>
<dbReference type="EMBL" id="RYZI01000645">
    <property type="protein sequence ID" value="RWA04040.1"/>
    <property type="molecule type" value="Genomic_DNA"/>
</dbReference>
<comment type="caution">
    <text evidence="3">The sequence shown here is derived from an EMBL/GenBank/DDBJ whole genome shotgun (WGS) entry which is preliminary data.</text>
</comment>
<dbReference type="PANTHER" id="PTHR28208">
    <property type="entry name" value="PHOSPHATIDATE PHOSPHATASE APP1"/>
    <property type="match status" value="1"/>
</dbReference>
<proteinExistence type="predicted"/>
<dbReference type="InterPro" id="IPR052935">
    <property type="entry name" value="Mg2+_PAP"/>
</dbReference>
<dbReference type="STRING" id="363999.A0A439CPF9"/>